<feature type="compositionally biased region" description="Low complexity" evidence="1">
    <location>
        <begin position="62"/>
        <end position="76"/>
    </location>
</feature>
<dbReference type="AlphaFoldDB" id="A0A655JPC4"/>
<dbReference type="EMBL" id="CSAJ01000892">
    <property type="protein sequence ID" value="COX34364.1"/>
    <property type="molecule type" value="Genomic_DNA"/>
</dbReference>
<organism evidence="2 3">
    <name type="scientific">Mycobacterium tuberculosis</name>
    <dbReference type="NCBI Taxonomy" id="1773"/>
    <lineage>
        <taxon>Bacteria</taxon>
        <taxon>Bacillati</taxon>
        <taxon>Actinomycetota</taxon>
        <taxon>Actinomycetes</taxon>
        <taxon>Mycobacteriales</taxon>
        <taxon>Mycobacteriaceae</taxon>
        <taxon>Mycobacterium</taxon>
        <taxon>Mycobacterium tuberculosis complex</taxon>
    </lineage>
</organism>
<feature type="region of interest" description="Disordered" evidence="1">
    <location>
        <begin position="1"/>
        <end position="82"/>
    </location>
</feature>
<accession>A0A655JPC4</accession>
<proteinExistence type="predicted"/>
<evidence type="ECO:0000313" key="2">
    <source>
        <dbReference type="EMBL" id="COX34364.1"/>
    </source>
</evidence>
<evidence type="ECO:0000256" key="1">
    <source>
        <dbReference type="SAM" id="MobiDB-lite"/>
    </source>
</evidence>
<gene>
    <name evidence="2" type="ORF">ERS007720_04335</name>
</gene>
<evidence type="ECO:0000313" key="3">
    <source>
        <dbReference type="Proteomes" id="UP000044938"/>
    </source>
</evidence>
<reference evidence="2 3" key="1">
    <citation type="submission" date="2015-03" db="EMBL/GenBank/DDBJ databases">
        <authorList>
            <consortium name="Pathogen Informatics"/>
        </authorList>
    </citation>
    <scope>NUCLEOTIDE SEQUENCE [LARGE SCALE GENOMIC DNA]</scope>
    <source>
        <strain evidence="2 3">M09401471</strain>
    </source>
</reference>
<feature type="compositionally biased region" description="Polar residues" evidence="1">
    <location>
        <begin position="42"/>
        <end position="51"/>
    </location>
</feature>
<name>A0A655JPC4_MYCTX</name>
<protein>
    <submittedName>
        <fullName evidence="2">Uncharacterized protein</fullName>
    </submittedName>
</protein>
<dbReference type="Proteomes" id="UP000044938">
    <property type="component" value="Unassembled WGS sequence"/>
</dbReference>
<sequence length="82" mass="7680">MGTDSSSPACPAAVGGTNPGSSACGSTVVGEPNAATAGNHPDPSTTATSCSPIPVRSAMTCAARRASSSGSGRGSATLGELN</sequence>